<feature type="non-terminal residue" evidence="1">
    <location>
        <position position="114"/>
    </location>
</feature>
<dbReference type="EMBL" id="BARW01037998">
    <property type="protein sequence ID" value="GAJ19690.1"/>
    <property type="molecule type" value="Genomic_DNA"/>
</dbReference>
<protein>
    <recommendedName>
        <fullName evidence="2">DUF362 domain-containing protein</fullName>
    </recommendedName>
</protein>
<evidence type="ECO:0000313" key="1">
    <source>
        <dbReference type="EMBL" id="GAJ19690.1"/>
    </source>
</evidence>
<evidence type="ECO:0008006" key="2">
    <source>
        <dbReference type="Google" id="ProtNLM"/>
    </source>
</evidence>
<gene>
    <name evidence="1" type="ORF">S12H4_58484</name>
</gene>
<organism evidence="1">
    <name type="scientific">marine sediment metagenome</name>
    <dbReference type="NCBI Taxonomy" id="412755"/>
    <lineage>
        <taxon>unclassified sequences</taxon>
        <taxon>metagenomes</taxon>
        <taxon>ecological metagenomes</taxon>
    </lineage>
</organism>
<reference evidence="1" key="1">
    <citation type="journal article" date="2014" name="Front. Microbiol.">
        <title>High frequency of phylogenetically diverse reductive dehalogenase-homologous genes in deep subseafloor sedimentary metagenomes.</title>
        <authorList>
            <person name="Kawai M."/>
            <person name="Futagami T."/>
            <person name="Toyoda A."/>
            <person name="Takaki Y."/>
            <person name="Nishi S."/>
            <person name="Hori S."/>
            <person name="Arai W."/>
            <person name="Tsubouchi T."/>
            <person name="Morono Y."/>
            <person name="Uchiyama I."/>
            <person name="Ito T."/>
            <person name="Fujiyama A."/>
            <person name="Inagaki F."/>
            <person name="Takami H."/>
        </authorList>
    </citation>
    <scope>NUCLEOTIDE SEQUENCE</scope>
    <source>
        <strain evidence="1">Expedition CK06-06</strain>
    </source>
</reference>
<comment type="caution">
    <text evidence="1">The sequence shown here is derived from an EMBL/GenBank/DDBJ whole genome shotgun (WGS) entry which is preliminary data.</text>
</comment>
<proteinExistence type="predicted"/>
<sequence>MTLPKDSNRVKSENYQTPKGRDLSKVFFASLRVKDTGFLEKIDKLLDTAGLTEIFGQNNLVALKLHFGEKGNTTFIRPLFIKRIARFIEKGGAKPFQYSNQFFQNLPNVHLQYL</sequence>
<dbReference type="AlphaFoldDB" id="X1W070"/>
<name>X1W070_9ZZZZ</name>
<accession>X1W070</accession>